<name>A0A1M5X778_9CLOT</name>
<dbReference type="PANTHER" id="PTHR35007:SF1">
    <property type="entry name" value="PILUS ASSEMBLY PROTEIN"/>
    <property type="match status" value="1"/>
</dbReference>
<reference evidence="8 9" key="1">
    <citation type="submission" date="2016-11" db="EMBL/GenBank/DDBJ databases">
        <authorList>
            <person name="Jaros S."/>
            <person name="Januszkiewicz K."/>
            <person name="Wedrychowicz H."/>
        </authorList>
    </citation>
    <scope>NUCLEOTIDE SEQUENCE [LARGE SCALE GENOMIC DNA]</scope>
    <source>
        <strain evidence="8 9">DSM 8605</strain>
    </source>
</reference>
<dbReference type="AlphaFoldDB" id="A0A1M5X778"/>
<organism evidence="8 9">
    <name type="scientific">Clostridium grantii DSM 8605</name>
    <dbReference type="NCBI Taxonomy" id="1121316"/>
    <lineage>
        <taxon>Bacteria</taxon>
        <taxon>Bacillati</taxon>
        <taxon>Bacillota</taxon>
        <taxon>Clostridia</taxon>
        <taxon>Eubacteriales</taxon>
        <taxon>Clostridiaceae</taxon>
        <taxon>Clostridium</taxon>
    </lineage>
</organism>
<dbReference type="EMBL" id="FQXM01000024">
    <property type="protein sequence ID" value="SHH95428.1"/>
    <property type="molecule type" value="Genomic_DNA"/>
</dbReference>
<keyword evidence="5 6" id="KW-0472">Membrane</keyword>
<dbReference type="Gene3D" id="1.20.81.30">
    <property type="entry name" value="Type II secretion system (T2SS), domain F"/>
    <property type="match status" value="1"/>
</dbReference>
<feature type="domain" description="Type II secretion system protein GspF" evidence="7">
    <location>
        <begin position="161"/>
        <end position="283"/>
    </location>
</feature>
<keyword evidence="3 6" id="KW-0812">Transmembrane</keyword>
<evidence type="ECO:0000256" key="5">
    <source>
        <dbReference type="ARBA" id="ARBA00023136"/>
    </source>
</evidence>
<dbReference type="RefSeq" id="WP_073339822.1">
    <property type="nucleotide sequence ID" value="NZ_FQXM01000024.1"/>
</dbReference>
<feature type="transmembrane region" description="Helical" evidence="6">
    <location>
        <begin position="298"/>
        <end position="317"/>
    </location>
</feature>
<dbReference type="Pfam" id="PF00482">
    <property type="entry name" value="T2SSF"/>
    <property type="match status" value="1"/>
</dbReference>
<feature type="transmembrane region" description="Helical" evidence="6">
    <location>
        <begin position="266"/>
        <end position="286"/>
    </location>
</feature>
<evidence type="ECO:0000256" key="4">
    <source>
        <dbReference type="ARBA" id="ARBA00022989"/>
    </source>
</evidence>
<dbReference type="InterPro" id="IPR018076">
    <property type="entry name" value="T2SS_GspF_dom"/>
</dbReference>
<gene>
    <name evidence="8" type="ORF">SAMN02745207_03393</name>
</gene>
<feature type="transmembrane region" description="Helical" evidence="6">
    <location>
        <begin position="6"/>
        <end position="26"/>
    </location>
</feature>
<dbReference type="PANTHER" id="PTHR35007">
    <property type="entry name" value="INTEGRAL MEMBRANE PROTEIN-RELATED"/>
    <property type="match status" value="1"/>
</dbReference>
<evidence type="ECO:0000256" key="2">
    <source>
        <dbReference type="ARBA" id="ARBA00022475"/>
    </source>
</evidence>
<comment type="subcellular location">
    <subcellularLocation>
        <location evidence="1">Cell membrane</location>
        <topology evidence="1">Multi-pass membrane protein</topology>
    </subcellularLocation>
</comment>
<evidence type="ECO:0000256" key="6">
    <source>
        <dbReference type="SAM" id="Phobius"/>
    </source>
</evidence>
<evidence type="ECO:0000313" key="8">
    <source>
        <dbReference type="EMBL" id="SHH95428.1"/>
    </source>
</evidence>
<proteinExistence type="predicted"/>
<evidence type="ECO:0000259" key="7">
    <source>
        <dbReference type="Pfam" id="PF00482"/>
    </source>
</evidence>
<protein>
    <submittedName>
        <fullName evidence="8">Tight adherence protein B</fullName>
    </submittedName>
</protein>
<accession>A0A1M5X778</accession>
<evidence type="ECO:0000256" key="1">
    <source>
        <dbReference type="ARBA" id="ARBA00004651"/>
    </source>
</evidence>
<evidence type="ECO:0000313" key="9">
    <source>
        <dbReference type="Proteomes" id="UP000184447"/>
    </source>
</evidence>
<evidence type="ECO:0000256" key="3">
    <source>
        <dbReference type="ARBA" id="ARBA00022692"/>
    </source>
</evidence>
<feature type="transmembrane region" description="Helical" evidence="6">
    <location>
        <begin position="122"/>
        <end position="139"/>
    </location>
</feature>
<dbReference type="InterPro" id="IPR042094">
    <property type="entry name" value="T2SS_GspF_sf"/>
</dbReference>
<sequence length="325" mass="36931">MKAMVLLLMFLLSFLSVVSILFSFIVSDRRIKKRIDYYLKIEKHKNKRKNDKTNSKNTLDNNTLKKLNKIISEKLSHINNDDTEQMLISSGLEIDVEEYIMAKWILAAIMGGILYFILNNFIFLFVGGVLGYITPKFWVKGKIKKRIEKFNKELPNMINIIIGSLKSGYSFPQALKTVVEECDSPTKDEIGILMKEMSYGITMDDALQNLNKRMPSDDLELLIQAILIQRQVGGNLAGILEIIVETIRERIRIQRQVQTLTSQGRLSGRVIGALPVILGGMIYLMNPEYIKPLFSNNIGRILVGFSILSGVIGFILINKLTKIQV</sequence>
<dbReference type="STRING" id="1121316.SAMN02745207_03393"/>
<keyword evidence="9" id="KW-1185">Reference proteome</keyword>
<dbReference type="GO" id="GO:0005886">
    <property type="term" value="C:plasma membrane"/>
    <property type="evidence" value="ECO:0007669"/>
    <property type="project" value="UniProtKB-SubCell"/>
</dbReference>
<keyword evidence="2" id="KW-1003">Cell membrane</keyword>
<dbReference type="Proteomes" id="UP000184447">
    <property type="component" value="Unassembled WGS sequence"/>
</dbReference>
<keyword evidence="4 6" id="KW-1133">Transmembrane helix</keyword>